<gene>
    <name evidence="2" type="ORF">SAMN05444000_11539</name>
</gene>
<dbReference type="RefSeq" id="WP_073253695.1">
    <property type="nucleotide sequence ID" value="NZ_FQZQ01000015.1"/>
</dbReference>
<keyword evidence="3" id="KW-1185">Reference proteome</keyword>
<feature type="chain" id="PRO_5009919663" description="DUF2987 domain-containing protein" evidence="1">
    <location>
        <begin position="23"/>
        <end position="228"/>
    </location>
</feature>
<proteinExistence type="predicted"/>
<evidence type="ECO:0008006" key="4">
    <source>
        <dbReference type="Google" id="ProtNLM"/>
    </source>
</evidence>
<dbReference type="EMBL" id="FQZQ01000015">
    <property type="protein sequence ID" value="SHJ90544.1"/>
    <property type="molecule type" value="Genomic_DNA"/>
</dbReference>
<evidence type="ECO:0000313" key="2">
    <source>
        <dbReference type="EMBL" id="SHJ90544.1"/>
    </source>
</evidence>
<reference evidence="3" key="1">
    <citation type="submission" date="2016-11" db="EMBL/GenBank/DDBJ databases">
        <authorList>
            <person name="Varghese N."/>
            <person name="Submissions S."/>
        </authorList>
    </citation>
    <scope>NUCLEOTIDE SEQUENCE [LARGE SCALE GENOMIC DNA]</scope>
    <source>
        <strain evidence="3">DSM 100564</strain>
    </source>
</reference>
<evidence type="ECO:0000256" key="1">
    <source>
        <dbReference type="SAM" id="SignalP"/>
    </source>
</evidence>
<protein>
    <recommendedName>
        <fullName evidence="4">DUF2987 domain-containing protein</fullName>
    </recommendedName>
</protein>
<accession>A0A1M6N4B2</accession>
<feature type="signal peptide" evidence="1">
    <location>
        <begin position="1"/>
        <end position="22"/>
    </location>
</feature>
<dbReference type="AlphaFoldDB" id="A0A1M6N4B2"/>
<sequence length="228" mass="25024">MTFASLLRALPVLLVLATPAMAQQAQSGVQFNLFEFEGAYVDRIYNFDEAYTAKHGIPVPTPFSISVPIRKDVKMIADGKPEGGAFAKFTFAIENADKLVLLENIQIIRGAFPIPTDTEDPEALRLQIAANVLKEQVFPSAVQGFQSPQILALEKYKFDHSSGVQLVGRYVDPTIGPMLLRLTVNLHPNQPESYFTVANINLAFVPVSDGETLRQTISGRVANSLSYP</sequence>
<evidence type="ECO:0000313" key="3">
    <source>
        <dbReference type="Proteomes" id="UP000183982"/>
    </source>
</evidence>
<name>A0A1M6N4B2_9RHOB</name>
<keyword evidence="1" id="KW-0732">Signal</keyword>
<dbReference type="OrthoDB" id="7829815at2"/>
<dbReference type="Proteomes" id="UP000183982">
    <property type="component" value="Unassembled WGS sequence"/>
</dbReference>
<organism evidence="2 3">
    <name type="scientific">Shimia gijangensis</name>
    <dbReference type="NCBI Taxonomy" id="1470563"/>
    <lineage>
        <taxon>Bacteria</taxon>
        <taxon>Pseudomonadati</taxon>
        <taxon>Pseudomonadota</taxon>
        <taxon>Alphaproteobacteria</taxon>
        <taxon>Rhodobacterales</taxon>
        <taxon>Roseobacteraceae</taxon>
    </lineage>
</organism>